<dbReference type="EMBL" id="VFIP01000003">
    <property type="protein sequence ID" value="TWS00178.1"/>
    <property type="molecule type" value="Genomic_DNA"/>
</dbReference>
<dbReference type="AlphaFoldDB" id="A0A5C5Q3Z9"/>
<dbReference type="InterPro" id="IPR022385">
    <property type="entry name" value="Rhs_assc_core"/>
</dbReference>
<protein>
    <submittedName>
        <fullName evidence="1">RHS repeat-associated core domain-containing protein</fullName>
    </submittedName>
</protein>
<evidence type="ECO:0000313" key="1">
    <source>
        <dbReference type="EMBL" id="TWS00178.1"/>
    </source>
</evidence>
<proteinExistence type="predicted"/>
<accession>A0A5C5Q3Z9</accession>
<organism evidence="1 2">
    <name type="scientific">Pseudomonas saxonica</name>
    <dbReference type="NCBI Taxonomy" id="2600598"/>
    <lineage>
        <taxon>Bacteria</taxon>
        <taxon>Pseudomonadati</taxon>
        <taxon>Pseudomonadota</taxon>
        <taxon>Gammaproteobacteria</taxon>
        <taxon>Pseudomonadales</taxon>
        <taxon>Pseudomonadaceae</taxon>
        <taxon>Pseudomonas</taxon>
    </lineage>
</organism>
<name>A0A5C5Q3Z9_9PSED</name>
<dbReference type="RefSeq" id="WP_146424845.1">
    <property type="nucleotide sequence ID" value="NZ_VFIP01000003.1"/>
</dbReference>
<dbReference type="OrthoDB" id="6871516at2"/>
<dbReference type="NCBIfam" id="TIGR03696">
    <property type="entry name" value="Rhs_assc_core"/>
    <property type="match status" value="1"/>
</dbReference>
<dbReference type="Gene3D" id="2.180.10.10">
    <property type="entry name" value="RHS repeat-associated core"/>
    <property type="match status" value="1"/>
</dbReference>
<comment type="caution">
    <text evidence="1">The sequence shown here is derived from an EMBL/GenBank/DDBJ whole genome shotgun (WGS) entry which is preliminary data.</text>
</comment>
<gene>
    <name evidence="1" type="ORF">FJD37_02200</name>
</gene>
<sequence length="375" mass="41317">MLTHHYRYDPLNRLTHSANTQRFYHHSRMTTEIQGTVRYSVFQSGDTVLAQTRADGEASECSLLASGMQRSVLQVVSPDGSRSAAYSPYGHSCEPPVLGFNGERADPVTGHYLLGNGYRAFNPVLMRFNSPDSWSPFGRGGINGYGYCEGDPVNRVDPSGHFWRRLIRAVTGLAGKRSAAKPIALVAPPLTPIALAAPPLALAKRGYEALEDFRQLIPGIYVARQQDEFGKFTTQLVAGHGNIYTTRGGISFGYMLSGDRPLGAPMLSKLLSKKVSFKGIKEINLVMCHSADLKEASFAQYLANDMGLPVTGYLNKPCRIEPEFIAEHVPRIEPWPRRVLLKDGFVFDQARIIREGVQGGSYDPVRFLPSPRNGS</sequence>
<dbReference type="SUPFAM" id="SSF56399">
    <property type="entry name" value="ADP-ribosylation"/>
    <property type="match status" value="1"/>
</dbReference>
<dbReference type="Proteomes" id="UP000317901">
    <property type="component" value="Unassembled WGS sequence"/>
</dbReference>
<reference evidence="1 2" key="1">
    <citation type="submission" date="2019-06" db="EMBL/GenBank/DDBJ databases">
        <title>Pseudomonas bimorpha sp. nov. isolated from bovine raw milk and skim milk concentrate.</title>
        <authorList>
            <person name="Hofmann K."/>
            <person name="Huptas C."/>
            <person name="Doll E."/>
            <person name="Scherer S."/>
            <person name="Wenning M."/>
        </authorList>
    </citation>
    <scope>NUCLEOTIDE SEQUENCE [LARGE SCALE GENOMIC DNA]</scope>
    <source>
        <strain evidence="1 2">DSM 108990</strain>
    </source>
</reference>
<evidence type="ECO:0000313" key="2">
    <source>
        <dbReference type="Proteomes" id="UP000317901"/>
    </source>
</evidence>